<dbReference type="Proteomes" id="UP001152523">
    <property type="component" value="Unassembled WGS sequence"/>
</dbReference>
<organism evidence="3 4">
    <name type="scientific">Cuscuta epithymum</name>
    <dbReference type="NCBI Taxonomy" id="186058"/>
    <lineage>
        <taxon>Eukaryota</taxon>
        <taxon>Viridiplantae</taxon>
        <taxon>Streptophyta</taxon>
        <taxon>Embryophyta</taxon>
        <taxon>Tracheophyta</taxon>
        <taxon>Spermatophyta</taxon>
        <taxon>Magnoliopsida</taxon>
        <taxon>eudicotyledons</taxon>
        <taxon>Gunneridae</taxon>
        <taxon>Pentapetalae</taxon>
        <taxon>asterids</taxon>
        <taxon>lamiids</taxon>
        <taxon>Solanales</taxon>
        <taxon>Convolvulaceae</taxon>
        <taxon>Cuscuteae</taxon>
        <taxon>Cuscuta</taxon>
        <taxon>Cuscuta subgen. Cuscuta</taxon>
    </lineage>
</organism>
<feature type="region of interest" description="Disordered" evidence="1">
    <location>
        <begin position="1"/>
        <end position="32"/>
    </location>
</feature>
<dbReference type="InterPro" id="IPR022059">
    <property type="entry name" value="DUF3615"/>
</dbReference>
<feature type="compositionally biased region" description="Basic residues" evidence="1">
    <location>
        <begin position="1"/>
        <end position="20"/>
    </location>
</feature>
<dbReference type="EMBL" id="CAMAPF010000921">
    <property type="protein sequence ID" value="CAH9121563.1"/>
    <property type="molecule type" value="Genomic_DNA"/>
</dbReference>
<proteinExistence type="predicted"/>
<accession>A0AAV0ECG2</accession>
<keyword evidence="4" id="KW-1185">Reference proteome</keyword>
<dbReference type="PANTHER" id="PTHR34710">
    <property type="entry name" value="OS03G0834100 PROTEIN"/>
    <property type="match status" value="1"/>
</dbReference>
<dbReference type="PANTHER" id="PTHR34710:SF20">
    <property type="entry name" value="OS10G0550200 PROTEIN"/>
    <property type="match status" value="1"/>
</dbReference>
<feature type="domain" description="DUF3615" evidence="2">
    <location>
        <begin position="202"/>
        <end position="306"/>
    </location>
</feature>
<dbReference type="Pfam" id="PF12274">
    <property type="entry name" value="DUF3615"/>
    <property type="match status" value="2"/>
</dbReference>
<dbReference type="AlphaFoldDB" id="A0AAV0ECG2"/>
<evidence type="ECO:0000259" key="2">
    <source>
        <dbReference type="Pfam" id="PF12274"/>
    </source>
</evidence>
<gene>
    <name evidence="3" type="ORF">CEPIT_LOCUS23787</name>
</gene>
<name>A0AAV0ECG2_9ASTE</name>
<sequence>MMAKRKRTSTLRQKKTKVNHMRAASKPSTQKRLTKIQRERMQFHEKFQKLSEFALRDYNDKHGTCLVFSSIFCYQSSPVRRGCTVGFHQRYKNWIHINFYARHPDANPSDKPLLLFAELYSGCPKEEEEHVLTTLSLVEPMGNESGCSRCTSCIRHPSHLFHGGFMHNCLMKGREDKDSIGRTRSVQKTTTQKQTQGFASLAKFALKDYNNKHKTKLEYVKAVKRHSFECMGLSMDFREKYTIWDHMNFVARRRNSDGSYEDLILFAEVYLGDDNKPVLATLLPLIEYFTLNESGCLYCPNTIRHPHRDCLYY</sequence>
<reference evidence="3" key="1">
    <citation type="submission" date="2022-07" db="EMBL/GenBank/DDBJ databases">
        <authorList>
            <person name="Macas J."/>
            <person name="Novak P."/>
            <person name="Neumann P."/>
        </authorList>
    </citation>
    <scope>NUCLEOTIDE SEQUENCE</scope>
</reference>
<evidence type="ECO:0000313" key="4">
    <source>
        <dbReference type="Proteomes" id="UP001152523"/>
    </source>
</evidence>
<comment type="caution">
    <text evidence="3">The sequence shown here is derived from an EMBL/GenBank/DDBJ whole genome shotgun (WGS) entry which is preliminary data.</text>
</comment>
<protein>
    <recommendedName>
        <fullName evidence="2">DUF3615 domain-containing protein</fullName>
    </recommendedName>
</protein>
<evidence type="ECO:0000313" key="3">
    <source>
        <dbReference type="EMBL" id="CAH9121563.1"/>
    </source>
</evidence>
<feature type="domain" description="DUF3615" evidence="2">
    <location>
        <begin position="53"/>
        <end position="157"/>
    </location>
</feature>
<evidence type="ECO:0000256" key="1">
    <source>
        <dbReference type="SAM" id="MobiDB-lite"/>
    </source>
</evidence>